<evidence type="ECO:0008006" key="4">
    <source>
        <dbReference type="Google" id="ProtNLM"/>
    </source>
</evidence>
<evidence type="ECO:0000313" key="2">
    <source>
        <dbReference type="EMBL" id="PJE67590.1"/>
    </source>
</evidence>
<proteinExistence type="inferred from homology"/>
<dbReference type="InterPro" id="IPR001602">
    <property type="entry name" value="UPF0047_YjbQ-like"/>
</dbReference>
<evidence type="ECO:0000256" key="1">
    <source>
        <dbReference type="ARBA" id="ARBA00005534"/>
    </source>
</evidence>
<dbReference type="EMBL" id="PFEK01000030">
    <property type="protein sequence ID" value="PJE67590.1"/>
    <property type="molecule type" value="Genomic_DNA"/>
</dbReference>
<gene>
    <name evidence="2" type="ORF">COU95_01595</name>
</gene>
<dbReference type="Pfam" id="PF01894">
    <property type="entry name" value="YjbQ"/>
    <property type="match status" value="1"/>
</dbReference>
<dbReference type="SUPFAM" id="SSF111038">
    <property type="entry name" value="YjbQ-like"/>
    <property type="match status" value="1"/>
</dbReference>
<protein>
    <recommendedName>
        <fullName evidence="4">Secondary thiamine-phosphate synthase enzyme</fullName>
    </recommendedName>
</protein>
<evidence type="ECO:0000313" key="3">
    <source>
        <dbReference type="Proteomes" id="UP000231474"/>
    </source>
</evidence>
<dbReference type="PANTHER" id="PTHR30615:SF8">
    <property type="entry name" value="UPF0047 PROTEIN C4A8.02C"/>
    <property type="match status" value="1"/>
</dbReference>
<dbReference type="InterPro" id="IPR035917">
    <property type="entry name" value="YjbQ-like_sf"/>
</dbReference>
<dbReference type="NCBIfam" id="TIGR00149">
    <property type="entry name" value="TIGR00149_YjbQ"/>
    <property type="match status" value="1"/>
</dbReference>
<sequence length="142" mass="15933">MTKSFTVSSSKRQELIDITEEVEKAVSESKTKQGICFVFVPHSTTALVLTENEEGLKRDWIKFLNRLVESKDFSAKGGPASGWEHNRIDDNADSHILAGILGQGKVLPIENGKLQRGTWQQIFLVELDGPKERKVIVKIIKE</sequence>
<comment type="caution">
    <text evidence="2">The sequence shown here is derived from an EMBL/GenBank/DDBJ whole genome shotgun (WGS) entry which is preliminary data.</text>
</comment>
<dbReference type="Proteomes" id="UP000231474">
    <property type="component" value="Unassembled WGS sequence"/>
</dbReference>
<organism evidence="2 3">
    <name type="scientific">Candidatus Shapirobacteria bacterium CG10_big_fil_rev_8_21_14_0_10_40_9</name>
    <dbReference type="NCBI Taxonomy" id="1974888"/>
    <lineage>
        <taxon>Bacteria</taxon>
        <taxon>Candidatus Shapironibacteriota</taxon>
    </lineage>
</organism>
<dbReference type="AlphaFoldDB" id="A0A2M8L3T9"/>
<accession>A0A2M8L3T9</accession>
<dbReference type="Gene3D" id="2.60.120.460">
    <property type="entry name" value="YjbQ-like"/>
    <property type="match status" value="1"/>
</dbReference>
<name>A0A2M8L3T9_9BACT</name>
<comment type="similarity">
    <text evidence="1">Belongs to the UPF0047 family.</text>
</comment>
<dbReference type="PANTHER" id="PTHR30615">
    <property type="entry name" value="UNCHARACTERIZED PROTEIN YJBQ-RELATED"/>
    <property type="match status" value="1"/>
</dbReference>
<reference evidence="3" key="1">
    <citation type="submission" date="2017-09" db="EMBL/GenBank/DDBJ databases">
        <title>Depth-based differentiation of microbial function through sediment-hosted aquifers and enrichment of novel symbionts in the deep terrestrial subsurface.</title>
        <authorList>
            <person name="Probst A.J."/>
            <person name="Ladd B."/>
            <person name="Jarett J.K."/>
            <person name="Geller-Mcgrath D.E."/>
            <person name="Sieber C.M.K."/>
            <person name="Emerson J.B."/>
            <person name="Anantharaman K."/>
            <person name="Thomas B.C."/>
            <person name="Malmstrom R."/>
            <person name="Stieglmeier M."/>
            <person name="Klingl A."/>
            <person name="Woyke T."/>
            <person name="Ryan C.M."/>
            <person name="Banfield J.F."/>
        </authorList>
    </citation>
    <scope>NUCLEOTIDE SEQUENCE [LARGE SCALE GENOMIC DNA]</scope>
</reference>
<dbReference type="PIRSF" id="PIRSF004681">
    <property type="entry name" value="UCP004681"/>
    <property type="match status" value="1"/>
</dbReference>